<gene>
    <name evidence="1" type="ORF">AB664_12505</name>
</gene>
<evidence type="ECO:0000313" key="1">
    <source>
        <dbReference type="EMBL" id="KYB45165.1"/>
    </source>
</evidence>
<reference evidence="1" key="1">
    <citation type="submission" date="2016-02" db="EMBL/GenBank/DDBJ databases">
        <title>Genomic sequences of Ochrobactrum anthropi.</title>
        <authorList>
            <person name="Chudasama K.S."/>
            <person name="Thaker V.S."/>
        </authorList>
    </citation>
    <scope>NUCLEOTIDE SEQUENCE [LARGE SCALE GENOMIC DNA]</scope>
    <source>
        <strain evidence="1">SUBG007</strain>
    </source>
</reference>
<organism evidence="1">
    <name type="scientific">Brucella anthropi</name>
    <name type="common">Ochrobactrum anthropi</name>
    <dbReference type="NCBI Taxonomy" id="529"/>
    <lineage>
        <taxon>Bacteria</taxon>
        <taxon>Pseudomonadati</taxon>
        <taxon>Pseudomonadota</taxon>
        <taxon>Alphaproteobacteria</taxon>
        <taxon>Hyphomicrobiales</taxon>
        <taxon>Brucellaceae</taxon>
        <taxon>Brucella/Ochrobactrum group</taxon>
        <taxon>Brucella</taxon>
    </lineage>
</organism>
<accession>A0A656Z6P0</accession>
<name>A0A656Z6P0_BRUAN</name>
<sequence length="151" mass="16627">MNVKGYGSDVYFSFKGNGSFTAPGAINGTAKNFEIDHTADPDNYDLRHCATEAPEMLVEYRGIAKLTNGRVTVNVEDHYGVMTNTFINLWADAHVHALQNQDGFARVRPSPVDGATFDIICGMRPVLTMGVVGDGTPQRSLCQVERLQLYR</sequence>
<protein>
    <submittedName>
        <fullName evidence="1">Uncharacterized protein</fullName>
    </submittedName>
</protein>
<comment type="caution">
    <text evidence="1">The sequence shown here is derived from an EMBL/GenBank/DDBJ whole genome shotgun (WGS) entry which is preliminary data.</text>
</comment>
<dbReference type="AlphaFoldDB" id="A0A656Z6P0"/>
<dbReference type="EMBL" id="LUAY01006183">
    <property type="protein sequence ID" value="KYB45165.1"/>
    <property type="molecule type" value="Genomic_DNA"/>
</dbReference>
<proteinExistence type="predicted"/>